<protein>
    <submittedName>
        <fullName evidence="1">DNA, contig: SP626</fullName>
    </submittedName>
</protein>
<evidence type="ECO:0000313" key="2">
    <source>
        <dbReference type="Proteomes" id="UP000032025"/>
    </source>
</evidence>
<reference evidence="1 2" key="1">
    <citation type="submission" date="2014-08" db="EMBL/GenBank/DDBJ databases">
        <title>Whole genome shotgun sequence of Sphingomonas paucimobilis NBRC 13935.</title>
        <authorList>
            <person name="Hosoyama A."/>
            <person name="Hashimoto M."/>
            <person name="Hosoyama Y."/>
            <person name="Noguchi M."/>
            <person name="Uohara A."/>
            <person name="Ohji S."/>
            <person name="Katano-Makiyama Y."/>
            <person name="Ichikawa N."/>
            <person name="Kimura A."/>
            <person name="Yamazoe A."/>
            <person name="Fujita N."/>
        </authorList>
    </citation>
    <scope>NUCLEOTIDE SEQUENCE [LARGE SCALE GENOMIC DNA]</scope>
    <source>
        <strain evidence="1 2">NBRC 13935</strain>
    </source>
</reference>
<sequence length="81" mass="8790">MASVRDLRAAVVELGIEFLSFVIPARRTREGNPLVAQVPNDFQAIGLRARGAFRRKADRCKGADNGSNGADCGNFRVATDR</sequence>
<dbReference type="EMBL" id="BBJS01000026">
    <property type="protein sequence ID" value="GAN13750.1"/>
    <property type="molecule type" value="Genomic_DNA"/>
</dbReference>
<gene>
    <name evidence="1" type="ORF">SP6_26_00130</name>
</gene>
<organism evidence="1 2">
    <name type="scientific">Sphingomonas paucimobilis NBRC 13935</name>
    <dbReference type="NCBI Taxonomy" id="1219050"/>
    <lineage>
        <taxon>Bacteria</taxon>
        <taxon>Pseudomonadati</taxon>
        <taxon>Pseudomonadota</taxon>
        <taxon>Alphaproteobacteria</taxon>
        <taxon>Sphingomonadales</taxon>
        <taxon>Sphingomonadaceae</taxon>
        <taxon>Sphingomonas</taxon>
    </lineage>
</organism>
<name>A0A0C9M2A1_SPHPI</name>
<proteinExistence type="predicted"/>
<comment type="caution">
    <text evidence="1">The sequence shown here is derived from an EMBL/GenBank/DDBJ whole genome shotgun (WGS) entry which is preliminary data.</text>
</comment>
<keyword evidence="2" id="KW-1185">Reference proteome</keyword>
<dbReference type="Proteomes" id="UP000032025">
    <property type="component" value="Unassembled WGS sequence"/>
</dbReference>
<evidence type="ECO:0000313" key="1">
    <source>
        <dbReference type="EMBL" id="GAN13750.1"/>
    </source>
</evidence>
<accession>A0A0C9M2A1</accession>
<dbReference type="AlphaFoldDB" id="A0A0C9M2A1"/>